<dbReference type="HOGENOM" id="CLU_088918_0_0_11"/>
<reference evidence="1 2" key="1">
    <citation type="journal article" date="2012" name="J. Bacteriol.">
        <title>Genome Sequence of Radiation-Resistant Modestobacter marinus Strain BC501, a Representative Actinobacterium That Thrives on Calcareous Stone Surfaces.</title>
        <authorList>
            <person name="Normand P."/>
            <person name="Gury J."/>
            <person name="Pujic P."/>
            <person name="Chouaia B."/>
            <person name="Crotti E."/>
            <person name="Brusetti L."/>
            <person name="Daffonchio D."/>
            <person name="Vacherie B."/>
            <person name="Barbe V."/>
            <person name="Medigue C."/>
            <person name="Calteau A."/>
            <person name="Ghodhbane-Gtari F."/>
            <person name="Essoussi I."/>
            <person name="Nouioui I."/>
            <person name="Abbassi-Ghozzi I."/>
            <person name="Gtari M."/>
        </authorList>
    </citation>
    <scope>NUCLEOTIDE SEQUENCE [LARGE SCALE GENOMIC DNA]</scope>
    <source>
        <strain evidence="2">BC 501</strain>
    </source>
</reference>
<dbReference type="EMBL" id="FO203431">
    <property type="protein sequence ID" value="CCH89624.1"/>
    <property type="molecule type" value="Genomic_DNA"/>
</dbReference>
<dbReference type="Gene3D" id="3.30.70.100">
    <property type="match status" value="1"/>
</dbReference>
<dbReference type="SUPFAM" id="SSF54909">
    <property type="entry name" value="Dimeric alpha+beta barrel"/>
    <property type="match status" value="1"/>
</dbReference>
<accession>I4F1W1</accession>
<keyword evidence="2" id="KW-1185">Reference proteome</keyword>
<dbReference type="InterPro" id="IPR011008">
    <property type="entry name" value="Dimeric_a/b-barrel"/>
</dbReference>
<gene>
    <name evidence="1" type="ordered locus">MODMU_4227</name>
</gene>
<dbReference type="KEGG" id="mmar:MODMU_4227"/>
<dbReference type="OMA" id="MDRRING"/>
<evidence type="ECO:0000313" key="1">
    <source>
        <dbReference type="EMBL" id="CCH89624.1"/>
    </source>
</evidence>
<dbReference type="OrthoDB" id="5182530at2"/>
<organism evidence="1 2">
    <name type="scientific">Modestobacter italicus (strain DSM 44449 / CECT 9708 / BC 501)</name>
    <dbReference type="NCBI Taxonomy" id="2732864"/>
    <lineage>
        <taxon>Bacteria</taxon>
        <taxon>Bacillati</taxon>
        <taxon>Actinomycetota</taxon>
        <taxon>Actinomycetes</taxon>
        <taxon>Geodermatophilales</taxon>
        <taxon>Geodermatophilaceae</taxon>
        <taxon>Modestobacter</taxon>
    </lineage>
</organism>
<evidence type="ECO:0000313" key="2">
    <source>
        <dbReference type="Proteomes" id="UP000006461"/>
    </source>
</evidence>
<dbReference type="eggNOG" id="COG2329">
    <property type="taxonomic scope" value="Bacteria"/>
</dbReference>
<evidence type="ECO:0008006" key="3">
    <source>
        <dbReference type="Google" id="ProtNLM"/>
    </source>
</evidence>
<name>I4F1W1_MODI5</name>
<sequence length="207" mass="22590">MYARTATLRGKPAALDEAIRFVRDQWLPATTGLDGCTGMSMLVGPRSGRCIVTTGWETEEALRASEQAMRPNRAQVGKLLGAVPLVAQWEVAVMHRAQQAGDHACCRVTWCALRDPSTVDEDVATFRMALLPRIEELPGFSSVSLMVDRLSGRAVAAVNYVDRDAMMGAAQRADQLQAEYSRSMGGRITEVAELDLVIAQLRIPETV</sequence>
<dbReference type="AlphaFoldDB" id="I4F1W1"/>
<proteinExistence type="predicted"/>
<dbReference type="Proteomes" id="UP000006461">
    <property type="component" value="Chromosome"/>
</dbReference>
<protein>
    <recommendedName>
        <fullName evidence="3">ABM domain-containing protein</fullName>
    </recommendedName>
</protein>